<evidence type="ECO:0000256" key="3">
    <source>
        <dbReference type="ARBA" id="ARBA00022490"/>
    </source>
</evidence>
<organism evidence="8 9">
    <name type="scientific">Ciona intestinalis</name>
    <name type="common">Transparent sea squirt</name>
    <name type="synonym">Ascidia intestinalis</name>
    <dbReference type="NCBI Taxonomy" id="7719"/>
    <lineage>
        <taxon>Eukaryota</taxon>
        <taxon>Metazoa</taxon>
        <taxon>Chordata</taxon>
        <taxon>Tunicata</taxon>
        <taxon>Ascidiacea</taxon>
        <taxon>Phlebobranchia</taxon>
        <taxon>Cionidae</taxon>
        <taxon>Ciona</taxon>
    </lineage>
</organism>
<evidence type="ECO:0000256" key="1">
    <source>
        <dbReference type="ARBA" id="ARBA00004245"/>
    </source>
</evidence>
<comment type="subcellular location">
    <subcellularLocation>
        <location evidence="1">Cytoplasm</location>
        <location evidence="1">Cytoskeleton</location>
    </subcellularLocation>
</comment>
<keyword evidence="6" id="KW-0206">Cytoskeleton</keyword>
<gene>
    <name evidence="8" type="primary">LOC100181735</name>
</gene>
<dbReference type="Gene3D" id="1.20.5.340">
    <property type="match status" value="1"/>
</dbReference>
<feature type="compositionally biased region" description="Polar residues" evidence="7">
    <location>
        <begin position="192"/>
        <end position="204"/>
    </location>
</feature>
<comment type="similarity">
    <text evidence="2">Belongs to the SCAR/WAVE family.</text>
</comment>
<dbReference type="InParanoid" id="F7A7L0"/>
<keyword evidence="9" id="KW-1185">Reference proteome</keyword>
<evidence type="ECO:0000256" key="5">
    <source>
        <dbReference type="ARBA" id="ARBA00023203"/>
    </source>
</evidence>
<evidence type="ECO:0000256" key="4">
    <source>
        <dbReference type="ARBA" id="ARBA00022553"/>
    </source>
</evidence>
<dbReference type="GO" id="GO:0005856">
    <property type="term" value="C:cytoskeleton"/>
    <property type="evidence" value="ECO:0007669"/>
    <property type="project" value="UniProtKB-SubCell"/>
</dbReference>
<feature type="region of interest" description="Disordered" evidence="7">
    <location>
        <begin position="172"/>
        <end position="204"/>
    </location>
</feature>
<dbReference type="AlphaFoldDB" id="F7A7L0"/>
<dbReference type="KEGG" id="cin:100181735"/>
<evidence type="ECO:0000256" key="7">
    <source>
        <dbReference type="SAM" id="MobiDB-lite"/>
    </source>
</evidence>
<reference evidence="8" key="4">
    <citation type="submission" date="2025-09" db="UniProtKB">
        <authorList>
            <consortium name="Ensembl"/>
        </authorList>
    </citation>
    <scope>IDENTIFICATION</scope>
</reference>
<reference evidence="8" key="3">
    <citation type="submission" date="2025-08" db="UniProtKB">
        <authorList>
            <consortium name="Ensembl"/>
        </authorList>
    </citation>
    <scope>IDENTIFICATION</scope>
</reference>
<dbReference type="Proteomes" id="UP000008144">
    <property type="component" value="Chromosome 12"/>
</dbReference>
<dbReference type="EMBL" id="EAAA01001003">
    <property type="status" value="NOT_ANNOTATED_CDS"/>
    <property type="molecule type" value="Genomic_DNA"/>
</dbReference>
<dbReference type="GeneID" id="100181735"/>
<reference evidence="9" key="1">
    <citation type="journal article" date="2002" name="Science">
        <title>The draft genome of Ciona intestinalis: insights into chordate and vertebrate origins.</title>
        <authorList>
            <person name="Dehal P."/>
            <person name="Satou Y."/>
            <person name="Campbell R.K."/>
            <person name="Chapman J."/>
            <person name="Degnan B."/>
            <person name="De Tomaso A."/>
            <person name="Davidson B."/>
            <person name="Di Gregorio A."/>
            <person name="Gelpke M."/>
            <person name="Goodstein D.M."/>
            <person name="Harafuji N."/>
            <person name="Hastings K.E."/>
            <person name="Ho I."/>
            <person name="Hotta K."/>
            <person name="Huang W."/>
            <person name="Kawashima T."/>
            <person name="Lemaire P."/>
            <person name="Martinez D."/>
            <person name="Meinertzhagen I.A."/>
            <person name="Necula S."/>
            <person name="Nonaka M."/>
            <person name="Putnam N."/>
            <person name="Rash S."/>
            <person name="Saiga H."/>
            <person name="Satake M."/>
            <person name="Terry A."/>
            <person name="Yamada L."/>
            <person name="Wang H.G."/>
            <person name="Awazu S."/>
            <person name="Azumi K."/>
            <person name="Boore J."/>
            <person name="Branno M."/>
            <person name="Chin-Bow S."/>
            <person name="DeSantis R."/>
            <person name="Doyle S."/>
            <person name="Francino P."/>
            <person name="Keys D.N."/>
            <person name="Haga S."/>
            <person name="Hayashi H."/>
            <person name="Hino K."/>
            <person name="Imai K.S."/>
            <person name="Inaba K."/>
            <person name="Kano S."/>
            <person name="Kobayashi K."/>
            <person name="Kobayashi M."/>
            <person name="Lee B.I."/>
            <person name="Makabe K.W."/>
            <person name="Manohar C."/>
            <person name="Matassi G."/>
            <person name="Medina M."/>
            <person name="Mochizuki Y."/>
            <person name="Mount S."/>
            <person name="Morishita T."/>
            <person name="Miura S."/>
            <person name="Nakayama A."/>
            <person name="Nishizaka S."/>
            <person name="Nomoto H."/>
            <person name="Ohta F."/>
            <person name="Oishi K."/>
            <person name="Rigoutsos I."/>
            <person name="Sano M."/>
            <person name="Sasaki A."/>
            <person name="Sasakura Y."/>
            <person name="Shoguchi E."/>
            <person name="Shin-i T."/>
            <person name="Spagnuolo A."/>
            <person name="Stainier D."/>
            <person name="Suzuki M.M."/>
            <person name="Tassy O."/>
            <person name="Takatori N."/>
            <person name="Tokuoka M."/>
            <person name="Yagi K."/>
            <person name="Yoshizaki F."/>
            <person name="Wada S."/>
            <person name="Zhang C."/>
            <person name="Hyatt P.D."/>
            <person name="Larimer F."/>
            <person name="Detter C."/>
            <person name="Doggett N."/>
            <person name="Glavina T."/>
            <person name="Hawkins T."/>
            <person name="Richardson P."/>
            <person name="Lucas S."/>
            <person name="Kohara Y."/>
            <person name="Levine M."/>
            <person name="Satoh N."/>
            <person name="Rokhsar D.S."/>
        </authorList>
    </citation>
    <scope>NUCLEOTIDE SEQUENCE [LARGE SCALE GENOMIC DNA]</scope>
</reference>
<dbReference type="Ensembl" id="ENSCINT00000026008.2">
    <property type="protein sequence ID" value="ENSCINP00000025762.2"/>
    <property type="gene ID" value="ENSCING00000014183.2"/>
</dbReference>
<dbReference type="OrthoDB" id="1060785at2759"/>
<keyword evidence="3" id="KW-0963">Cytoplasm</keyword>
<accession>F7A7L0</accession>
<evidence type="ECO:0000256" key="6">
    <source>
        <dbReference type="ARBA" id="ARBA00023212"/>
    </source>
</evidence>
<reference evidence="8" key="2">
    <citation type="journal article" date="2008" name="Genome Biol.">
        <title>Improved genome assembly and evidence-based global gene model set for the chordate Ciona intestinalis: new insight into intron and operon populations.</title>
        <authorList>
            <person name="Satou Y."/>
            <person name="Mineta K."/>
            <person name="Ogasawara M."/>
            <person name="Sasakura Y."/>
            <person name="Shoguchi E."/>
            <person name="Ueno K."/>
            <person name="Yamada L."/>
            <person name="Matsumoto J."/>
            <person name="Wasserscheid J."/>
            <person name="Dewar K."/>
            <person name="Wiley G.B."/>
            <person name="Macmil S.L."/>
            <person name="Roe B.A."/>
            <person name="Zeller R.W."/>
            <person name="Hastings K.E."/>
            <person name="Lemaire P."/>
            <person name="Lindquist E."/>
            <person name="Endo T."/>
            <person name="Hotta K."/>
            <person name="Inaba K."/>
        </authorList>
    </citation>
    <scope>NUCLEOTIDE SEQUENCE [LARGE SCALE GENOMIC DNA]</scope>
    <source>
        <strain evidence="8">wild type</strain>
    </source>
</reference>
<dbReference type="FunFam" id="1.20.5.340:FF:000012">
    <property type="entry name" value="Wiskott-Aldrich syndrome protein family member 1"/>
    <property type="match status" value="1"/>
</dbReference>
<accession>A0A1W2W6K2</accession>
<name>F7A7L0_CIOIN</name>
<evidence type="ECO:0000256" key="2">
    <source>
        <dbReference type="ARBA" id="ARBA00006993"/>
    </source>
</evidence>
<dbReference type="STRING" id="7719.ENSCINP00000025762"/>
<proteinExistence type="inferred from homology"/>
<dbReference type="HOGENOM" id="CLU_036022_0_0_1"/>
<evidence type="ECO:0000313" key="9">
    <source>
        <dbReference type="Proteomes" id="UP000008144"/>
    </source>
</evidence>
<dbReference type="GO" id="GO:0030036">
    <property type="term" value="P:actin cytoskeleton organization"/>
    <property type="evidence" value="ECO:0007669"/>
    <property type="project" value="InterPro"/>
</dbReference>
<dbReference type="PANTHER" id="PTHR12902">
    <property type="entry name" value="WASP-1"/>
    <property type="match status" value="1"/>
</dbReference>
<feature type="compositionally biased region" description="Basic and acidic residues" evidence="7">
    <location>
        <begin position="172"/>
        <end position="181"/>
    </location>
</feature>
<dbReference type="OMA" id="LYMEANN"/>
<dbReference type="GO" id="GO:0003779">
    <property type="term" value="F:actin binding"/>
    <property type="evidence" value="ECO:0007669"/>
    <property type="project" value="UniProtKB-KW"/>
</dbReference>
<sequence>MPLVKRSVTPSSLCRQKLPKNIGSELECVTNNTLSGVIMQLSSLSHHAEDVFGELFTEANSFYSRANTLQDRIDRLSVKVTQLDSTIEEVSLHDINMRKAFRSSGTTDQQVVSRESLPATLIETYNQADKPPPLQDLNQFRDDDRDALKIYTDPDYFFNLWREAMQKEMREAKEKRREQRKRERRANLGSDKINQFVKQSQNLG</sequence>
<dbReference type="InterPro" id="IPR028288">
    <property type="entry name" value="SCAR/WAVE_fam"/>
</dbReference>
<evidence type="ECO:0000313" key="8">
    <source>
        <dbReference type="Ensembl" id="ENSCINP00000025762.2"/>
    </source>
</evidence>
<keyword evidence="5" id="KW-0009">Actin-binding</keyword>
<dbReference type="RefSeq" id="XP_002125707.1">
    <property type="nucleotide sequence ID" value="XM_002125671.5"/>
</dbReference>
<keyword evidence="4" id="KW-0597">Phosphoprotein</keyword>
<dbReference type="Gene3D" id="6.10.280.150">
    <property type="match status" value="1"/>
</dbReference>
<dbReference type="GeneTree" id="ENSGT00950000182962"/>
<protein>
    <submittedName>
        <fullName evidence="8">Wiskott-Aldrich syndrome protein family member 3-like</fullName>
    </submittedName>
</protein>
<dbReference type="PANTHER" id="PTHR12902:SF1">
    <property type="entry name" value="WISKOTT-ALDRICH SYNDROME PROTEIN FAMILY MEMBER"/>
    <property type="match status" value="1"/>
</dbReference>